<dbReference type="EMBL" id="VSSQ01091965">
    <property type="protein sequence ID" value="MPN37361.1"/>
    <property type="molecule type" value="Genomic_DNA"/>
</dbReference>
<organism evidence="1">
    <name type="scientific">bioreactor metagenome</name>
    <dbReference type="NCBI Taxonomy" id="1076179"/>
    <lineage>
        <taxon>unclassified sequences</taxon>
        <taxon>metagenomes</taxon>
        <taxon>ecological metagenomes</taxon>
    </lineage>
</organism>
<sequence length="72" mass="6659">MLTSGVMLAFGSGVTCGTSPTTGGMLSVGAAFGSGVGVAFGPCPEAVALTIGVGVAEVSSPPARLAAAFSPG</sequence>
<evidence type="ECO:0000313" key="1">
    <source>
        <dbReference type="EMBL" id="MPN37361.1"/>
    </source>
</evidence>
<comment type="caution">
    <text evidence="1">The sequence shown here is derived from an EMBL/GenBank/DDBJ whole genome shotgun (WGS) entry which is preliminary data.</text>
</comment>
<gene>
    <name evidence="1" type="ORF">SDC9_184878</name>
</gene>
<name>A0A645HEB7_9ZZZZ</name>
<proteinExistence type="predicted"/>
<protein>
    <submittedName>
        <fullName evidence="1">Uncharacterized protein</fullName>
    </submittedName>
</protein>
<accession>A0A645HEB7</accession>
<reference evidence="1" key="1">
    <citation type="submission" date="2019-08" db="EMBL/GenBank/DDBJ databases">
        <authorList>
            <person name="Kucharzyk K."/>
            <person name="Murdoch R.W."/>
            <person name="Higgins S."/>
            <person name="Loffler F."/>
        </authorList>
    </citation>
    <scope>NUCLEOTIDE SEQUENCE</scope>
</reference>
<dbReference type="AlphaFoldDB" id="A0A645HEB7"/>